<dbReference type="Proteomes" id="UP000676428">
    <property type="component" value="Chromosome"/>
</dbReference>
<proteinExistence type="predicted"/>
<protein>
    <submittedName>
        <fullName evidence="1">Uncharacterized protein</fullName>
    </submittedName>
</protein>
<sequence>MDNLQSSLNAVSKKQDDFDTKMQLVYQRYLNQFTQMQITISQLESSMSSFSS</sequence>
<accession>A0ABX8DDL8</accession>
<dbReference type="EMBL" id="CP074572">
    <property type="protein sequence ID" value="QVK22741.1"/>
    <property type="molecule type" value="Genomic_DNA"/>
</dbReference>
<evidence type="ECO:0000313" key="2">
    <source>
        <dbReference type="Proteomes" id="UP000676428"/>
    </source>
</evidence>
<name>A0ABX8DDL8_9GAMM</name>
<evidence type="ECO:0000313" key="1">
    <source>
        <dbReference type="EMBL" id="QVK22741.1"/>
    </source>
</evidence>
<organism evidence="1 2">
    <name type="scientific">Shewanella dokdonensis</name>
    <dbReference type="NCBI Taxonomy" id="712036"/>
    <lineage>
        <taxon>Bacteria</taxon>
        <taxon>Pseudomonadati</taxon>
        <taxon>Pseudomonadota</taxon>
        <taxon>Gammaproteobacteria</taxon>
        <taxon>Alteromonadales</taxon>
        <taxon>Shewanellaceae</taxon>
        <taxon>Shewanella</taxon>
    </lineage>
</organism>
<gene>
    <name evidence="1" type="ORF">KHX94_16080</name>
</gene>
<reference evidence="1 2" key="1">
    <citation type="journal article" date="2012" name="Int. J. Syst. Evol. Microbiol.">
        <title>Shewanella dokdonensis sp. nov., isolated from seawater.</title>
        <authorList>
            <person name="Sung H.R."/>
            <person name="Yoon J.H."/>
            <person name="Ghim S.Y."/>
        </authorList>
    </citation>
    <scope>NUCLEOTIDE SEQUENCE [LARGE SCALE GENOMIC DNA]</scope>
    <source>
        <strain evidence="1 2">DSM 23626</strain>
    </source>
</reference>
<dbReference type="RefSeq" id="WP_213681392.1">
    <property type="nucleotide sequence ID" value="NZ_CP074572.1"/>
</dbReference>
<keyword evidence="2" id="KW-1185">Reference proteome</keyword>